<feature type="compositionally biased region" description="Polar residues" evidence="1">
    <location>
        <begin position="78"/>
        <end position="90"/>
    </location>
</feature>
<protein>
    <submittedName>
        <fullName evidence="2">Uncharacterized protein</fullName>
    </submittedName>
</protein>
<dbReference type="Proteomes" id="UP000324222">
    <property type="component" value="Unassembled WGS sequence"/>
</dbReference>
<reference evidence="2 3" key="1">
    <citation type="submission" date="2019-05" db="EMBL/GenBank/DDBJ databases">
        <title>Another draft genome of Portunus trituberculatus and its Hox gene families provides insights of decapod evolution.</title>
        <authorList>
            <person name="Jeong J.-H."/>
            <person name="Song I."/>
            <person name="Kim S."/>
            <person name="Choi T."/>
            <person name="Kim D."/>
            <person name="Ryu S."/>
            <person name="Kim W."/>
        </authorList>
    </citation>
    <scope>NUCLEOTIDE SEQUENCE [LARGE SCALE GENOMIC DNA]</scope>
    <source>
        <tissue evidence="2">Muscle</tissue>
    </source>
</reference>
<feature type="region of interest" description="Disordered" evidence="1">
    <location>
        <begin position="58"/>
        <end position="90"/>
    </location>
</feature>
<keyword evidence="3" id="KW-1185">Reference proteome</keyword>
<evidence type="ECO:0000313" key="3">
    <source>
        <dbReference type="Proteomes" id="UP000324222"/>
    </source>
</evidence>
<accession>A0A5B7G4S8</accession>
<dbReference type="EMBL" id="VSRR010010984">
    <property type="protein sequence ID" value="MPC52566.1"/>
    <property type="molecule type" value="Genomic_DNA"/>
</dbReference>
<name>A0A5B7G4S8_PORTR</name>
<dbReference type="AlphaFoldDB" id="A0A5B7G4S8"/>
<organism evidence="2 3">
    <name type="scientific">Portunus trituberculatus</name>
    <name type="common">Swimming crab</name>
    <name type="synonym">Neptunus trituberculatus</name>
    <dbReference type="NCBI Taxonomy" id="210409"/>
    <lineage>
        <taxon>Eukaryota</taxon>
        <taxon>Metazoa</taxon>
        <taxon>Ecdysozoa</taxon>
        <taxon>Arthropoda</taxon>
        <taxon>Crustacea</taxon>
        <taxon>Multicrustacea</taxon>
        <taxon>Malacostraca</taxon>
        <taxon>Eumalacostraca</taxon>
        <taxon>Eucarida</taxon>
        <taxon>Decapoda</taxon>
        <taxon>Pleocyemata</taxon>
        <taxon>Brachyura</taxon>
        <taxon>Eubrachyura</taxon>
        <taxon>Portunoidea</taxon>
        <taxon>Portunidae</taxon>
        <taxon>Portuninae</taxon>
        <taxon>Portunus</taxon>
    </lineage>
</organism>
<evidence type="ECO:0000256" key="1">
    <source>
        <dbReference type="SAM" id="MobiDB-lite"/>
    </source>
</evidence>
<evidence type="ECO:0000313" key="2">
    <source>
        <dbReference type="EMBL" id="MPC52566.1"/>
    </source>
</evidence>
<proteinExistence type="predicted"/>
<gene>
    <name evidence="2" type="ORF">E2C01_046437</name>
</gene>
<comment type="caution">
    <text evidence="2">The sequence shown here is derived from an EMBL/GenBank/DDBJ whole genome shotgun (WGS) entry which is preliminary data.</text>
</comment>
<sequence>MHKKVRNKTLLLKQTEQCLPELTHCLSLSSRPFLSRTAVMSCPGLLWGGEGAVLTRQHQHTWRLSHRGSDAFPRPSHTKPNSGQAASPDS</sequence>